<evidence type="ECO:0000313" key="3">
    <source>
        <dbReference type="Proteomes" id="UP000191518"/>
    </source>
</evidence>
<dbReference type="Proteomes" id="UP000191518">
    <property type="component" value="Unassembled WGS sequence"/>
</dbReference>
<gene>
    <name evidence="2" type="ORF">PENVUL_c026G01448</name>
</gene>
<comment type="caution">
    <text evidence="2">The sequence shown here is derived from an EMBL/GenBank/DDBJ whole genome shotgun (WGS) entry which is preliminary data.</text>
</comment>
<feature type="compositionally biased region" description="Acidic residues" evidence="1">
    <location>
        <begin position="156"/>
        <end position="167"/>
    </location>
</feature>
<protein>
    <submittedName>
        <fullName evidence="2">Uncharacterized protein</fullName>
    </submittedName>
</protein>
<name>A0A1V6RV17_9EURO</name>
<dbReference type="AlphaFoldDB" id="A0A1V6RV17"/>
<organism evidence="2 3">
    <name type="scientific">Penicillium vulpinum</name>
    <dbReference type="NCBI Taxonomy" id="29845"/>
    <lineage>
        <taxon>Eukaryota</taxon>
        <taxon>Fungi</taxon>
        <taxon>Dikarya</taxon>
        <taxon>Ascomycota</taxon>
        <taxon>Pezizomycotina</taxon>
        <taxon>Eurotiomycetes</taxon>
        <taxon>Eurotiomycetidae</taxon>
        <taxon>Eurotiales</taxon>
        <taxon>Aspergillaceae</taxon>
        <taxon>Penicillium</taxon>
    </lineage>
</organism>
<evidence type="ECO:0000256" key="1">
    <source>
        <dbReference type="SAM" id="MobiDB-lite"/>
    </source>
</evidence>
<dbReference type="EMBL" id="MDYP01000026">
    <property type="protein sequence ID" value="OQE05263.1"/>
    <property type="molecule type" value="Genomic_DNA"/>
</dbReference>
<feature type="region of interest" description="Disordered" evidence="1">
    <location>
        <begin position="138"/>
        <end position="167"/>
    </location>
</feature>
<proteinExistence type="predicted"/>
<sequence length="252" mass="27833">MPHYRGFISINDLIYDQHKHPGVNLPYLGHSTAMPPLNDSKQHERMLTTLNHQIDDLRSNPESRFLVIARLNAISRLARLCAQFGKDPRFTQFCHTLQSGLPGQIALLKSNINCSVMVADSLDRMILESSMVPCSAAVVDGEDETVDKEADRDADADSSDNESDMDSSDDNYIARLLLGSKWAKIIVDFDEEPCGETEVSVIDASEEASEEESEMDHSDDNYIARLLLGPSWATPLADFADGLCAGKEALDT</sequence>
<evidence type="ECO:0000313" key="2">
    <source>
        <dbReference type="EMBL" id="OQE05263.1"/>
    </source>
</evidence>
<accession>A0A1V6RV17</accession>
<keyword evidence="3" id="KW-1185">Reference proteome</keyword>
<reference evidence="3" key="1">
    <citation type="journal article" date="2017" name="Nat. Microbiol.">
        <title>Global analysis of biosynthetic gene clusters reveals vast potential of secondary metabolite production in Penicillium species.</title>
        <authorList>
            <person name="Nielsen J.C."/>
            <person name="Grijseels S."/>
            <person name="Prigent S."/>
            <person name="Ji B."/>
            <person name="Dainat J."/>
            <person name="Nielsen K.F."/>
            <person name="Frisvad J.C."/>
            <person name="Workman M."/>
            <person name="Nielsen J."/>
        </authorList>
    </citation>
    <scope>NUCLEOTIDE SEQUENCE [LARGE SCALE GENOMIC DNA]</scope>
    <source>
        <strain evidence="3">IBT 29486</strain>
    </source>
</reference>